<evidence type="ECO:0008006" key="3">
    <source>
        <dbReference type="Google" id="ProtNLM"/>
    </source>
</evidence>
<dbReference type="Gene3D" id="2.60.40.4070">
    <property type="match status" value="1"/>
</dbReference>
<sequence>MKTTLSALLFVALATGLALEPPSSLGTMTPAARDPRVQALRAEQEAVKNDPARVKALENRIQEIYLETQPALPQDGGGITFITEPWELPQVGDGPDIVLDTGRILATGADYEMNGSMYVAWSRARDSSVRVAKSTDHGNTWQPLFSFRTAPVSPVRRLHLVVGAGDSAFVYVPVLHPDNNGDVTCARALRNGTGLTAFWVSHDTATINNFTFCRDYLSPYYLYCCAGNEDHGPAMDDYILRSTNFAKNWAQTNRFRFVSDGSYQAGAGQYLYVAGHAGFSPYRGHVNLLVNTLYGAPDSWRETGIMPDTFEVRYPVMAPSFYYPPSGATVWVLYSHNFENSGDWDTRYAYSTDAGLTWSPSYYLAGSVSADEWLGDIKPYADPGNTWMNASYISEETYRTVYRHYCEQSNPSSWSDTLRINTTRSAGTGQEVRPLLVYSPGAPGTGAGCVFVGSGLNGLYWNAPWTGTAVSEELSRRTPVGFDVRPNPLTSRAAFRWNGSAQNLTVLDAAGRVVRKFDSPASGLTWDCRDASGTRVAAGIYFAQLLTDAGAATRLLVVE</sequence>
<organism evidence="2">
    <name type="scientific">candidate division WOR-3 bacterium</name>
    <dbReference type="NCBI Taxonomy" id="2052148"/>
    <lineage>
        <taxon>Bacteria</taxon>
        <taxon>Bacteria division WOR-3</taxon>
    </lineage>
</organism>
<proteinExistence type="predicted"/>
<accession>A0A7C4CAP9</accession>
<name>A0A7C4CAP9_UNCW3</name>
<dbReference type="CDD" id="cd15482">
    <property type="entry name" value="Sialidase_non-viral"/>
    <property type="match status" value="1"/>
</dbReference>
<dbReference type="SUPFAM" id="SSF110296">
    <property type="entry name" value="Oligoxyloglucan reducing end-specific cellobiohydrolase"/>
    <property type="match status" value="1"/>
</dbReference>
<feature type="chain" id="PRO_5028064942" description="T9SS type A sorting domain-containing protein" evidence="1">
    <location>
        <begin position="21"/>
        <end position="559"/>
    </location>
</feature>
<dbReference type="EMBL" id="DSUT01000061">
    <property type="protein sequence ID" value="HGK27945.1"/>
    <property type="molecule type" value="Genomic_DNA"/>
</dbReference>
<dbReference type="Gene3D" id="2.130.10.10">
    <property type="entry name" value="YVTN repeat-like/Quinoprotein amine dehydrogenase"/>
    <property type="match status" value="1"/>
</dbReference>
<protein>
    <recommendedName>
        <fullName evidence="3">T9SS type A sorting domain-containing protein</fullName>
    </recommendedName>
</protein>
<comment type="caution">
    <text evidence="2">The sequence shown here is derived from an EMBL/GenBank/DDBJ whole genome shotgun (WGS) entry which is preliminary data.</text>
</comment>
<dbReference type="InterPro" id="IPR015943">
    <property type="entry name" value="WD40/YVTN_repeat-like_dom_sf"/>
</dbReference>
<dbReference type="AlphaFoldDB" id="A0A7C4CAP9"/>
<evidence type="ECO:0000313" key="2">
    <source>
        <dbReference type="EMBL" id="HGK27945.1"/>
    </source>
</evidence>
<evidence type="ECO:0000256" key="1">
    <source>
        <dbReference type="SAM" id="SignalP"/>
    </source>
</evidence>
<gene>
    <name evidence="2" type="ORF">ENS41_03230</name>
</gene>
<reference evidence="2" key="1">
    <citation type="journal article" date="2020" name="mSystems">
        <title>Genome- and Community-Level Interaction Insights into Carbon Utilization and Element Cycling Functions of Hydrothermarchaeota in Hydrothermal Sediment.</title>
        <authorList>
            <person name="Zhou Z."/>
            <person name="Liu Y."/>
            <person name="Xu W."/>
            <person name="Pan J."/>
            <person name="Luo Z.H."/>
            <person name="Li M."/>
        </authorList>
    </citation>
    <scope>NUCLEOTIDE SEQUENCE [LARGE SCALE GENOMIC DNA]</scope>
    <source>
        <strain evidence="2">SpSt-488</strain>
    </source>
</reference>
<feature type="signal peptide" evidence="1">
    <location>
        <begin position="1"/>
        <end position="20"/>
    </location>
</feature>
<keyword evidence="1" id="KW-0732">Signal</keyword>